<dbReference type="EMBL" id="VJVV01000001">
    <property type="protein sequence ID" value="TRO83939.1"/>
    <property type="molecule type" value="Genomic_DNA"/>
</dbReference>
<dbReference type="OrthoDB" id="9769048at2"/>
<comment type="similarity">
    <text evidence="1">Belongs to the outer membrane factor (OMF) (TC 1.B.17) family.</text>
</comment>
<keyword evidence="2" id="KW-0175">Coiled coil</keyword>
<dbReference type="SUPFAM" id="SSF56954">
    <property type="entry name" value="Outer membrane efflux proteins (OEP)"/>
    <property type="match status" value="1"/>
</dbReference>
<sequence>MSSVNHLTRRLVMFLEHFRWLLVFGLLATSIPPARSFATDADPLTALIAEALANNPEVHASQARWDLFESRIAQAGALEDPMLMLRIDNGLLRDPLSFDRDSATAKVIGISQALPFYGKRELRRQSAELDVQSSHLDTEERKLNLRRMVSETWYRLFLVDRSLALLDESIATLDDLNRFAETLYGVGQGGQQDVLLGQVRRSKMEDERLELRRQRRSLAATLNILLNREADNELPSVIEVTLKPVVLGLVELESLAEKHQPQLRGLTLQEEKSEVGRKLAEKEFYPDVTVALEYMQRDPSEMDKEGYDMYSAGLTFNLPVFRERRRAMLAEAEAEGRMARQERAMIQNQIRLTLADALARLERLEKRAELYSAGLIPQAEQSLEASLAAYRAGRAEYMTVLDSQMSLFEYNRDYFEAITEHQMQRALIEEAVGTVLPDVTTDKEQP</sequence>
<name>A0A550JL50_9BACT</name>
<dbReference type="PANTHER" id="PTHR30203:SF24">
    <property type="entry name" value="BLR4935 PROTEIN"/>
    <property type="match status" value="1"/>
</dbReference>
<dbReference type="Pfam" id="PF02321">
    <property type="entry name" value="OEP"/>
    <property type="match status" value="2"/>
</dbReference>
<feature type="coiled-coil region" evidence="2">
    <location>
        <begin position="329"/>
        <end position="374"/>
    </location>
</feature>
<reference evidence="3 4" key="1">
    <citation type="submission" date="2019-07" db="EMBL/GenBank/DDBJ databases">
        <title>Insights of Desulfuromonas acetexigens electromicrobiology.</title>
        <authorList>
            <person name="Katuri K."/>
            <person name="Sapireddy V."/>
            <person name="Shaw D.R."/>
            <person name="Saikaly P."/>
        </authorList>
    </citation>
    <scope>NUCLEOTIDE SEQUENCE [LARGE SCALE GENOMIC DNA]</scope>
    <source>
        <strain evidence="3 4">2873</strain>
    </source>
</reference>
<dbReference type="InterPro" id="IPR010131">
    <property type="entry name" value="MdtP/NodT-like"/>
</dbReference>
<dbReference type="AlphaFoldDB" id="A0A550JL50"/>
<evidence type="ECO:0000313" key="3">
    <source>
        <dbReference type="EMBL" id="TRO83939.1"/>
    </source>
</evidence>
<dbReference type="Proteomes" id="UP000317155">
    <property type="component" value="Unassembled WGS sequence"/>
</dbReference>
<evidence type="ECO:0000256" key="1">
    <source>
        <dbReference type="ARBA" id="ARBA00007613"/>
    </source>
</evidence>
<gene>
    <name evidence="3" type="ORF">FL622_01810</name>
</gene>
<accession>A0A550JL50</accession>
<evidence type="ECO:0000256" key="2">
    <source>
        <dbReference type="SAM" id="Coils"/>
    </source>
</evidence>
<dbReference type="PANTHER" id="PTHR30203">
    <property type="entry name" value="OUTER MEMBRANE CATION EFFLUX PROTEIN"/>
    <property type="match status" value="1"/>
</dbReference>
<proteinExistence type="inferred from homology"/>
<organism evidence="3 4">
    <name type="scientific">Trichloromonas acetexigens</name>
    <dbReference type="NCBI Taxonomy" id="38815"/>
    <lineage>
        <taxon>Bacteria</taxon>
        <taxon>Pseudomonadati</taxon>
        <taxon>Thermodesulfobacteriota</taxon>
        <taxon>Desulfuromonadia</taxon>
        <taxon>Desulfuromonadales</taxon>
        <taxon>Trichloromonadaceae</taxon>
        <taxon>Trichloromonas</taxon>
    </lineage>
</organism>
<dbReference type="Gene3D" id="1.20.1600.10">
    <property type="entry name" value="Outer membrane efflux proteins (OEP)"/>
    <property type="match status" value="1"/>
</dbReference>
<keyword evidence="4" id="KW-1185">Reference proteome</keyword>
<dbReference type="GO" id="GO:0015562">
    <property type="term" value="F:efflux transmembrane transporter activity"/>
    <property type="evidence" value="ECO:0007669"/>
    <property type="project" value="InterPro"/>
</dbReference>
<comment type="caution">
    <text evidence="3">The sequence shown here is derived from an EMBL/GenBank/DDBJ whole genome shotgun (WGS) entry which is preliminary data.</text>
</comment>
<protein>
    <submittedName>
        <fullName evidence="3">TolC family protein</fullName>
    </submittedName>
</protein>
<dbReference type="InterPro" id="IPR003423">
    <property type="entry name" value="OMP_efflux"/>
</dbReference>
<evidence type="ECO:0000313" key="4">
    <source>
        <dbReference type="Proteomes" id="UP000317155"/>
    </source>
</evidence>